<evidence type="ECO:0000313" key="11">
    <source>
        <dbReference type="EMBL" id="UWX05314.1"/>
    </source>
</evidence>
<dbReference type="Gene3D" id="1.10.287.130">
    <property type="match status" value="1"/>
</dbReference>
<dbReference type="InterPro" id="IPR036890">
    <property type="entry name" value="HATPase_C_sf"/>
</dbReference>
<dbReference type="CDD" id="cd00082">
    <property type="entry name" value="HisKA"/>
    <property type="match status" value="1"/>
</dbReference>
<evidence type="ECO:0000256" key="7">
    <source>
        <dbReference type="ARBA" id="ARBA00022840"/>
    </source>
</evidence>
<sequence>MKSSRLLIIIKNSFNNSWLFKRKVSQQTLGLAQLFSWISFVVIILFSIFLSVFIASNTRSSLINSQESYALLLAENMNRQIFRRFTLPVAYASGRVTLSEPDQYRLLDEVVNSLMHGLRIESIRIFDMNEMVAYSTDKEELQNTDLSTQGVKNVFEQKGHSFEVTSKMSFLQALFTPNLPDETFTLRTVYPLTIDYDLAPFRNISEEEKPVLGALEIMQDVTDLYKIAIRSQWTILFGFTLSVLILFVLLQIIAKLAERIISERIKRTKQLEAELNQSEKLASMGRMVSSIAHEIRNPLGIIKSSSEYLIGRGNMDKTGTQLIKAIYDESKRLSNTVSDFLDYAKPRKAGEDEVNLTEIVEKVLAFLKPSFTEKNIAVHVLLPERLCIRGDADLLYRAVYNVFVNAEQAMKKDGKLTVRGEQKYDFVYLSFTDSGTGFKGDVSQFLDPFYTTKDTGTGLGLPIVQSIIKAHNGNLALRNAEENGAVLGACVEFVLPVSHESTEEKNDGKLYF</sequence>
<keyword evidence="12" id="KW-1185">Reference proteome</keyword>
<protein>
    <recommendedName>
        <fullName evidence="2">histidine kinase</fullName>
        <ecNumber evidence="2">2.7.13.3</ecNumber>
    </recommendedName>
</protein>
<evidence type="ECO:0000256" key="4">
    <source>
        <dbReference type="ARBA" id="ARBA00022679"/>
    </source>
</evidence>
<feature type="transmembrane region" description="Helical" evidence="9">
    <location>
        <begin position="233"/>
        <end position="254"/>
    </location>
</feature>
<dbReference type="RefSeq" id="WP_334314891.1">
    <property type="nucleotide sequence ID" value="NZ_CP065938.1"/>
</dbReference>
<dbReference type="Pfam" id="PF02518">
    <property type="entry name" value="HATPase_c"/>
    <property type="match status" value="1"/>
</dbReference>
<dbReference type="InterPro" id="IPR003594">
    <property type="entry name" value="HATPase_dom"/>
</dbReference>
<keyword evidence="9" id="KW-1133">Transmembrane helix</keyword>
<evidence type="ECO:0000256" key="1">
    <source>
        <dbReference type="ARBA" id="ARBA00000085"/>
    </source>
</evidence>
<evidence type="ECO:0000259" key="10">
    <source>
        <dbReference type="PROSITE" id="PS50109"/>
    </source>
</evidence>
<keyword evidence="9" id="KW-0812">Transmembrane</keyword>
<keyword evidence="6 11" id="KW-0418">Kinase</keyword>
<keyword evidence="5" id="KW-0547">Nucleotide-binding</keyword>
<proteinExistence type="predicted"/>
<dbReference type="Pfam" id="PF00512">
    <property type="entry name" value="HisKA"/>
    <property type="match status" value="1"/>
</dbReference>
<dbReference type="InterPro" id="IPR004358">
    <property type="entry name" value="Sig_transdc_His_kin-like_C"/>
</dbReference>
<dbReference type="Proteomes" id="UP001058120">
    <property type="component" value="Chromosome"/>
</dbReference>
<feature type="domain" description="Histidine kinase" evidence="10">
    <location>
        <begin position="290"/>
        <end position="499"/>
    </location>
</feature>
<name>A0ABY5XZI5_9BACT</name>
<keyword evidence="4" id="KW-0808">Transferase</keyword>
<evidence type="ECO:0000256" key="2">
    <source>
        <dbReference type="ARBA" id="ARBA00012438"/>
    </source>
</evidence>
<evidence type="ECO:0000256" key="5">
    <source>
        <dbReference type="ARBA" id="ARBA00022741"/>
    </source>
</evidence>
<comment type="catalytic activity">
    <reaction evidence="1">
        <text>ATP + protein L-histidine = ADP + protein N-phospho-L-histidine.</text>
        <dbReference type="EC" id="2.7.13.3"/>
    </reaction>
</comment>
<keyword evidence="3" id="KW-0597">Phosphoprotein</keyword>
<gene>
    <name evidence="11" type="ORF">JBF11_07615</name>
</gene>
<dbReference type="PANTHER" id="PTHR43065:SF10">
    <property type="entry name" value="PEROXIDE STRESS-ACTIVATED HISTIDINE KINASE MAK3"/>
    <property type="match status" value="1"/>
</dbReference>
<dbReference type="SMART" id="SM00388">
    <property type="entry name" value="HisKA"/>
    <property type="match status" value="1"/>
</dbReference>
<dbReference type="SMART" id="SM00387">
    <property type="entry name" value="HATPase_c"/>
    <property type="match status" value="1"/>
</dbReference>
<keyword evidence="7" id="KW-0067">ATP-binding</keyword>
<dbReference type="PRINTS" id="PR00344">
    <property type="entry name" value="BCTRLSENSOR"/>
</dbReference>
<dbReference type="InterPro" id="IPR036097">
    <property type="entry name" value="HisK_dim/P_sf"/>
</dbReference>
<dbReference type="Gene3D" id="3.30.565.10">
    <property type="entry name" value="Histidine kinase-like ATPase, C-terminal domain"/>
    <property type="match status" value="1"/>
</dbReference>
<dbReference type="PROSITE" id="PS50109">
    <property type="entry name" value="HIS_KIN"/>
    <property type="match status" value="1"/>
</dbReference>
<evidence type="ECO:0000256" key="9">
    <source>
        <dbReference type="SAM" id="Phobius"/>
    </source>
</evidence>
<organism evidence="11 12">
    <name type="scientific">Taurinivorans muris</name>
    <dbReference type="NCBI Taxonomy" id="2787751"/>
    <lineage>
        <taxon>Bacteria</taxon>
        <taxon>Pseudomonadati</taxon>
        <taxon>Thermodesulfobacteriota</taxon>
        <taxon>Desulfovibrionia</taxon>
        <taxon>Desulfovibrionales</taxon>
        <taxon>Desulfovibrionaceae</taxon>
        <taxon>Taurinivorans</taxon>
    </lineage>
</organism>
<dbReference type="EC" id="2.7.13.3" evidence="2"/>
<accession>A0ABY5XZI5</accession>
<reference evidence="11" key="1">
    <citation type="submission" date="2020-12" db="EMBL/GenBank/DDBJ databases">
        <title>Taurinivorans muris gen. nov., sp. nov., fundamental and realized metabolic niche of a ubiquitous sulfidogenic bacterium in the murine intestine.</title>
        <authorList>
            <person name="Ye H."/>
            <person name="Hanson B.T."/>
            <person name="Loy A."/>
        </authorList>
    </citation>
    <scope>NUCLEOTIDE SEQUENCE</scope>
    <source>
        <strain evidence="11">LT0009</strain>
    </source>
</reference>
<evidence type="ECO:0000313" key="12">
    <source>
        <dbReference type="Proteomes" id="UP001058120"/>
    </source>
</evidence>
<feature type="transmembrane region" description="Helical" evidence="9">
    <location>
        <begin position="34"/>
        <end position="55"/>
    </location>
</feature>
<keyword evidence="8" id="KW-0902">Two-component regulatory system</keyword>
<keyword evidence="9" id="KW-0472">Membrane</keyword>
<evidence type="ECO:0000256" key="8">
    <source>
        <dbReference type="ARBA" id="ARBA00023012"/>
    </source>
</evidence>
<dbReference type="EMBL" id="CP065938">
    <property type="protein sequence ID" value="UWX05314.1"/>
    <property type="molecule type" value="Genomic_DNA"/>
</dbReference>
<dbReference type="InterPro" id="IPR003661">
    <property type="entry name" value="HisK_dim/P_dom"/>
</dbReference>
<dbReference type="SUPFAM" id="SSF55874">
    <property type="entry name" value="ATPase domain of HSP90 chaperone/DNA topoisomerase II/histidine kinase"/>
    <property type="match status" value="1"/>
</dbReference>
<dbReference type="SUPFAM" id="SSF47384">
    <property type="entry name" value="Homodimeric domain of signal transducing histidine kinase"/>
    <property type="match status" value="1"/>
</dbReference>
<dbReference type="GO" id="GO:0016301">
    <property type="term" value="F:kinase activity"/>
    <property type="evidence" value="ECO:0007669"/>
    <property type="project" value="UniProtKB-KW"/>
</dbReference>
<evidence type="ECO:0000256" key="6">
    <source>
        <dbReference type="ARBA" id="ARBA00022777"/>
    </source>
</evidence>
<dbReference type="PANTHER" id="PTHR43065">
    <property type="entry name" value="SENSOR HISTIDINE KINASE"/>
    <property type="match status" value="1"/>
</dbReference>
<evidence type="ECO:0000256" key="3">
    <source>
        <dbReference type="ARBA" id="ARBA00022553"/>
    </source>
</evidence>
<dbReference type="InterPro" id="IPR005467">
    <property type="entry name" value="His_kinase_dom"/>
</dbReference>